<organism evidence="2 3">
    <name type="scientific">Frigoriglobus tundricola</name>
    <dbReference type="NCBI Taxonomy" id="2774151"/>
    <lineage>
        <taxon>Bacteria</taxon>
        <taxon>Pseudomonadati</taxon>
        <taxon>Planctomycetota</taxon>
        <taxon>Planctomycetia</taxon>
        <taxon>Gemmatales</taxon>
        <taxon>Gemmataceae</taxon>
        <taxon>Frigoriglobus</taxon>
    </lineage>
</organism>
<dbReference type="AlphaFoldDB" id="A0A6M5YSU8"/>
<dbReference type="EMBL" id="CP053452">
    <property type="protein sequence ID" value="QJW97147.1"/>
    <property type="molecule type" value="Genomic_DNA"/>
</dbReference>
<dbReference type="KEGG" id="ftj:FTUN_4712"/>
<evidence type="ECO:0000313" key="2">
    <source>
        <dbReference type="EMBL" id="QJW97147.1"/>
    </source>
</evidence>
<gene>
    <name evidence="2" type="ORF">FTUN_4712</name>
</gene>
<evidence type="ECO:0000256" key="1">
    <source>
        <dbReference type="SAM" id="MobiDB-lite"/>
    </source>
</evidence>
<feature type="compositionally biased region" description="Polar residues" evidence="1">
    <location>
        <begin position="7"/>
        <end position="23"/>
    </location>
</feature>
<sequence length="50" mass="5363">MIPEIGSEQTNNAAQTRGGVNSVKNDEETQMAAGGVRSLRTAGLRRRGNY</sequence>
<reference evidence="3" key="1">
    <citation type="submission" date="2020-05" db="EMBL/GenBank/DDBJ databases">
        <title>Frigoriglobus tundricola gen. nov., sp. nov., a psychrotolerant cellulolytic planctomycete of the family Gemmataceae with two divergent copies of 16S rRNA gene.</title>
        <authorList>
            <person name="Kulichevskaya I.S."/>
            <person name="Ivanova A.A."/>
            <person name="Naumoff D.G."/>
            <person name="Beletsky A.V."/>
            <person name="Rijpstra W.I.C."/>
            <person name="Sinninghe Damste J.S."/>
            <person name="Mardanov A.V."/>
            <person name="Ravin N.V."/>
            <person name="Dedysh S.N."/>
        </authorList>
    </citation>
    <scope>NUCLEOTIDE SEQUENCE [LARGE SCALE GENOMIC DNA]</scope>
    <source>
        <strain evidence="3">PL17</strain>
    </source>
</reference>
<accession>A0A6M5YSU8</accession>
<evidence type="ECO:0000313" key="3">
    <source>
        <dbReference type="Proteomes" id="UP000503447"/>
    </source>
</evidence>
<feature type="region of interest" description="Disordered" evidence="1">
    <location>
        <begin position="1"/>
        <end position="50"/>
    </location>
</feature>
<proteinExistence type="predicted"/>
<protein>
    <submittedName>
        <fullName evidence="2">Uncharacterized protein</fullName>
    </submittedName>
</protein>
<keyword evidence="3" id="KW-1185">Reference proteome</keyword>
<dbReference type="Proteomes" id="UP000503447">
    <property type="component" value="Chromosome"/>
</dbReference>
<name>A0A6M5YSU8_9BACT</name>